<accession>A0A6B3NBK6</accession>
<name>A0A6B3NBK6_9CYAN</name>
<dbReference type="Pfam" id="PF07676">
    <property type="entry name" value="PD40"/>
    <property type="match status" value="1"/>
</dbReference>
<reference evidence="2" key="1">
    <citation type="submission" date="2019-11" db="EMBL/GenBank/DDBJ databases">
        <title>Genomic insights into an expanded diversity of filamentous marine cyanobacteria reveals the extraordinary biosynthetic potential of Moorea and Okeania.</title>
        <authorList>
            <person name="Ferreira Leao T."/>
            <person name="Wang M."/>
            <person name="Moss N."/>
            <person name="Da Silva R."/>
            <person name="Sanders J."/>
            <person name="Nurk S."/>
            <person name="Gurevich A."/>
            <person name="Humphrey G."/>
            <person name="Reher R."/>
            <person name="Zhu Q."/>
            <person name="Belda-Ferre P."/>
            <person name="Glukhov E."/>
            <person name="Rex R."/>
            <person name="Dorrestein P.C."/>
            <person name="Knight R."/>
            <person name="Pevzner P."/>
            <person name="Gerwick W.H."/>
            <person name="Gerwick L."/>
        </authorList>
    </citation>
    <scope>NUCLEOTIDE SEQUENCE</scope>
    <source>
        <strain evidence="2">SIO1C4</strain>
    </source>
</reference>
<gene>
    <name evidence="2" type="ORF">F6J89_15060</name>
</gene>
<feature type="domain" description="Peptidase S9 prolyl oligopeptidase catalytic" evidence="1">
    <location>
        <begin position="421"/>
        <end position="628"/>
    </location>
</feature>
<dbReference type="SUPFAM" id="SSF69322">
    <property type="entry name" value="Tricorn protease domain 2"/>
    <property type="match status" value="1"/>
</dbReference>
<sequence length="644" mass="71658">MRQPQIAPYGCWKSPITAEMLVTGTIGLGSITLDGEDIYWIEGRAAEAGRSVIVRRVLEGTTTDITPSSFNVRTRVHEYGGGAFTVKNGQVYFSNFVDQRLYQQTPDSQPHPLTPEANQRYADAVIDTQRERLICVREDHTDESNEPINTLVSINLNNGEDVQVIASGCDFYSSPRLNPDNSQLAWLSWNHPNMPWDGTQLWVAPIEEDGSVGEAECIAGGVAESIFKPEWSPDGILYFVSDRTGWWNLYRRRTTGIEPLFPLSAEFGLPQWVFGMSTYGFESEHRLICTYSQGGISKLASIDLKKKQLEVIETPYTSISSLQVVPGKAVFIAGSATEATAVVQMDLTNKHTSVLKRSSKLQIDPRYLSTPQAIAFPTENGLKAYGFFYPPQNNNYTAPAQEKPPLIVKSHGGPTASTSSTFNLKIQYWTSRGFAFLDVNYGGSTGYGREYRQRLQGNWGIVDIDDCSNGAKYLAEKGEVDGERLAIAGGSAGGYTTLAALTFREVFKAGASYYGVSDLEILAKETHKFESRYLEGLIGPYPERQDIYETRSPIHFTDKLSCPVIFFQGLEDKIVPPNQAEMMVEALKAKGLPVAYVAYEGEQHGFRRAENIKRTLEGELYFYSRVFGFELAEDIEPVVIYNLS</sequence>
<evidence type="ECO:0000259" key="1">
    <source>
        <dbReference type="Pfam" id="PF00326"/>
    </source>
</evidence>
<dbReference type="AlphaFoldDB" id="A0A6B3NBK6"/>
<dbReference type="GO" id="GO:0008236">
    <property type="term" value="F:serine-type peptidase activity"/>
    <property type="evidence" value="ECO:0007669"/>
    <property type="project" value="InterPro"/>
</dbReference>
<dbReference type="PANTHER" id="PTHR43056">
    <property type="entry name" value="PEPTIDASE S9 PROLYL OLIGOPEPTIDASE"/>
    <property type="match status" value="1"/>
</dbReference>
<dbReference type="EMBL" id="JAAHFQ010000277">
    <property type="protein sequence ID" value="NER28913.1"/>
    <property type="molecule type" value="Genomic_DNA"/>
</dbReference>
<dbReference type="GO" id="GO:0006508">
    <property type="term" value="P:proteolysis"/>
    <property type="evidence" value="ECO:0007669"/>
    <property type="project" value="InterPro"/>
</dbReference>
<dbReference type="Pfam" id="PF00326">
    <property type="entry name" value="Peptidase_S9"/>
    <property type="match status" value="1"/>
</dbReference>
<dbReference type="Gene3D" id="3.40.50.1820">
    <property type="entry name" value="alpha/beta hydrolase"/>
    <property type="match status" value="1"/>
</dbReference>
<dbReference type="InterPro" id="IPR011042">
    <property type="entry name" value="6-blade_b-propeller_TolB-like"/>
</dbReference>
<dbReference type="InterPro" id="IPR001375">
    <property type="entry name" value="Peptidase_S9_cat"/>
</dbReference>
<dbReference type="InterPro" id="IPR050585">
    <property type="entry name" value="Xaa-Pro_dipeptidyl-ppase/CocE"/>
</dbReference>
<evidence type="ECO:0000313" key="2">
    <source>
        <dbReference type="EMBL" id="NER28913.1"/>
    </source>
</evidence>
<protein>
    <submittedName>
        <fullName evidence="2">S9 family peptidase</fullName>
    </submittedName>
</protein>
<proteinExistence type="predicted"/>
<dbReference type="InterPro" id="IPR011659">
    <property type="entry name" value="WD40"/>
</dbReference>
<dbReference type="PANTHER" id="PTHR43056:SF5">
    <property type="entry name" value="PEPTIDASE S9 PROLYL OLIGOPEPTIDASE CATALYTIC DOMAIN-CONTAINING PROTEIN"/>
    <property type="match status" value="1"/>
</dbReference>
<organism evidence="2">
    <name type="scientific">Symploca sp. SIO1C4</name>
    <dbReference type="NCBI Taxonomy" id="2607765"/>
    <lineage>
        <taxon>Bacteria</taxon>
        <taxon>Bacillati</taxon>
        <taxon>Cyanobacteriota</taxon>
        <taxon>Cyanophyceae</taxon>
        <taxon>Coleofasciculales</taxon>
        <taxon>Coleofasciculaceae</taxon>
        <taxon>Symploca</taxon>
    </lineage>
</organism>
<comment type="caution">
    <text evidence="2">The sequence shown here is derived from an EMBL/GenBank/DDBJ whole genome shotgun (WGS) entry which is preliminary data.</text>
</comment>
<dbReference type="Gene3D" id="2.120.10.30">
    <property type="entry name" value="TolB, C-terminal domain"/>
    <property type="match status" value="1"/>
</dbReference>
<dbReference type="SUPFAM" id="SSF53474">
    <property type="entry name" value="alpha/beta-Hydrolases"/>
    <property type="match status" value="1"/>
</dbReference>
<dbReference type="InterPro" id="IPR029058">
    <property type="entry name" value="AB_hydrolase_fold"/>
</dbReference>